<evidence type="ECO:0000259" key="3">
    <source>
        <dbReference type="Pfam" id="PF00557"/>
    </source>
</evidence>
<protein>
    <submittedName>
        <fullName evidence="4">Peptidase_M24 domain-containing protein</fullName>
    </submittedName>
</protein>
<dbReference type="Gene3D" id="1.10.10.10">
    <property type="entry name" value="Winged helix-like DNA-binding domain superfamily/Winged helix DNA-binding domain"/>
    <property type="match status" value="1"/>
</dbReference>
<reference evidence="4" key="1">
    <citation type="submission" date="2017-02" db="UniProtKB">
        <authorList>
            <consortium name="WormBaseParasite"/>
        </authorList>
    </citation>
    <scope>IDENTIFICATION</scope>
</reference>
<dbReference type="PANTHER" id="PTHR10804:SF11">
    <property type="entry name" value="PROLIFERATION-ASSOCIATED PROTEIN 2G4"/>
    <property type="match status" value="1"/>
</dbReference>
<dbReference type="FunFam" id="1.10.10.10:FF:000029">
    <property type="entry name" value="Proliferation-associated 2G4, a"/>
    <property type="match status" value="1"/>
</dbReference>
<sequence>LIYHFFGTWSSMSDYESDEEPTVADETVLNKYKLAGEICHNVLRELIQKCVSGASIIEICEHGDKRIVEETSKLFKKEKEMKKGIAFPTTVSVNNVICHYSPISGEENFMEELNDGDLVKIDLGAHIDGFASVIGHTFVVGASVDNKVTGRKADVIVAANVAAEVARRLIKPGNENYAVTDMISKAVADFNCKPVQGVQSHLLRKLVFDGEKAIVLNPDDEHKKGVEKCSFEMYEAWVVDIVVSSGAGKAKEHQARPTVFKKNETLYHLKMKASRKFYSEVSTKFQEYPFNIRSVEDIKSARYAVTECATHNVITPMPVLVEKDNEFVAQFKFTAVLMPNGLMKITGFPFDASLYKSEFKVKDVEVKEIMTQPVKSTGGKKKRGGCGEAKPAAAVSKA</sequence>
<dbReference type="CDD" id="cd01089">
    <property type="entry name" value="PA2G4-like"/>
    <property type="match status" value="1"/>
</dbReference>
<dbReference type="WBParaSite" id="HDID_0000243701-mRNA-1">
    <property type="protein sequence ID" value="HDID_0000243701-mRNA-1"/>
    <property type="gene ID" value="HDID_0000243701"/>
</dbReference>
<feature type="domain" description="Peptidase M24" evidence="3">
    <location>
        <begin position="31"/>
        <end position="189"/>
    </location>
</feature>
<dbReference type="InterPro" id="IPR036388">
    <property type="entry name" value="WH-like_DNA-bd_sf"/>
</dbReference>
<dbReference type="Pfam" id="PF00557">
    <property type="entry name" value="Peptidase_M24"/>
    <property type="match status" value="1"/>
</dbReference>
<dbReference type="STRING" id="6216.A0A0R3SCU7"/>
<evidence type="ECO:0000256" key="2">
    <source>
        <dbReference type="SAM" id="MobiDB-lite"/>
    </source>
</evidence>
<dbReference type="InterPro" id="IPR036390">
    <property type="entry name" value="WH_DNA-bd_sf"/>
</dbReference>
<evidence type="ECO:0000256" key="1">
    <source>
        <dbReference type="ARBA" id="ARBA00007319"/>
    </source>
</evidence>
<dbReference type="SUPFAM" id="SSF46785">
    <property type="entry name" value="Winged helix' DNA-binding domain"/>
    <property type="match status" value="1"/>
</dbReference>
<dbReference type="InterPro" id="IPR004545">
    <property type="entry name" value="PA2G4"/>
</dbReference>
<comment type="similarity">
    <text evidence="1">Belongs to the peptidase M24 family.</text>
</comment>
<feature type="region of interest" description="Disordered" evidence="2">
    <location>
        <begin position="374"/>
        <end position="398"/>
    </location>
</feature>
<dbReference type="InterPro" id="IPR000994">
    <property type="entry name" value="Pept_M24"/>
</dbReference>
<dbReference type="InterPro" id="IPR036005">
    <property type="entry name" value="Creatinase/aminopeptidase-like"/>
</dbReference>
<organism evidence="4">
    <name type="scientific">Hymenolepis diminuta</name>
    <name type="common">Rat tapeworm</name>
    <dbReference type="NCBI Taxonomy" id="6216"/>
    <lineage>
        <taxon>Eukaryota</taxon>
        <taxon>Metazoa</taxon>
        <taxon>Spiralia</taxon>
        <taxon>Lophotrochozoa</taxon>
        <taxon>Platyhelminthes</taxon>
        <taxon>Cestoda</taxon>
        <taxon>Eucestoda</taxon>
        <taxon>Cyclophyllidea</taxon>
        <taxon>Hymenolepididae</taxon>
        <taxon>Hymenolepis</taxon>
    </lineage>
</organism>
<name>A0A0R3SCU7_HYMDI</name>
<dbReference type="PANTHER" id="PTHR10804">
    <property type="entry name" value="PROTEASE FAMILY M24 METHIONYL AMINOPEPTIDASE, AMINOPEPTIDASE P"/>
    <property type="match status" value="1"/>
</dbReference>
<dbReference type="NCBIfam" id="TIGR00495">
    <property type="entry name" value="crvDNA_42K"/>
    <property type="match status" value="1"/>
</dbReference>
<proteinExistence type="inferred from homology"/>
<dbReference type="AlphaFoldDB" id="A0A0R3SCU7"/>
<dbReference type="InterPro" id="IPR047113">
    <property type="entry name" value="PA2G4/ARX1"/>
</dbReference>
<evidence type="ECO:0000313" key="4">
    <source>
        <dbReference type="WBParaSite" id="HDID_0000243701-mRNA-1"/>
    </source>
</evidence>
<accession>A0A0R3SCU7</accession>
<dbReference type="SUPFAM" id="SSF55920">
    <property type="entry name" value="Creatinase/aminopeptidase"/>
    <property type="match status" value="1"/>
</dbReference>
<dbReference type="Gene3D" id="3.90.230.10">
    <property type="entry name" value="Creatinase/methionine aminopeptidase superfamily"/>
    <property type="match status" value="1"/>
</dbReference>